<reference evidence="1" key="1">
    <citation type="submission" date="2023-04" db="EMBL/GenBank/DDBJ databases">
        <authorList>
            <consortium name="ELIXIR-Norway"/>
        </authorList>
    </citation>
    <scope>NUCLEOTIDE SEQUENCE [LARGE SCALE GENOMIC DNA]</scope>
</reference>
<keyword evidence="2" id="KW-1185">Reference proteome</keyword>
<sequence length="127" mass="14502">MKGRPKNWEMRFLETRKQHKAIKRICSGACEDQGDTVLSILCAHRNIFVITLADKSDEISLDEYIVLIGSPTVCLAVGPPFCHLGNLFCGSHSRKNCLNIWSVKEQMEIFLKPQVTMSHFLWGHAEW</sequence>
<protein>
    <submittedName>
        <fullName evidence="1">Uncharacterized protein</fullName>
    </submittedName>
</protein>
<dbReference type="Proteomes" id="UP001176941">
    <property type="component" value="Chromosome 29"/>
</dbReference>
<evidence type="ECO:0000313" key="1">
    <source>
        <dbReference type="EMBL" id="CAI9169189.1"/>
    </source>
</evidence>
<evidence type="ECO:0000313" key="2">
    <source>
        <dbReference type="Proteomes" id="UP001176941"/>
    </source>
</evidence>
<accession>A0ABN8Z5X2</accession>
<proteinExistence type="predicted"/>
<dbReference type="EMBL" id="OX459965">
    <property type="protein sequence ID" value="CAI9169189.1"/>
    <property type="molecule type" value="Genomic_DNA"/>
</dbReference>
<gene>
    <name evidence="1" type="ORF">MRATA1EN1_LOCUS18151</name>
</gene>
<name>A0ABN8Z5X2_RANTA</name>
<organism evidence="1 2">
    <name type="scientific">Rangifer tarandus platyrhynchus</name>
    <name type="common">Svalbard reindeer</name>
    <dbReference type="NCBI Taxonomy" id="3082113"/>
    <lineage>
        <taxon>Eukaryota</taxon>
        <taxon>Metazoa</taxon>
        <taxon>Chordata</taxon>
        <taxon>Craniata</taxon>
        <taxon>Vertebrata</taxon>
        <taxon>Euteleostomi</taxon>
        <taxon>Mammalia</taxon>
        <taxon>Eutheria</taxon>
        <taxon>Laurasiatheria</taxon>
        <taxon>Artiodactyla</taxon>
        <taxon>Ruminantia</taxon>
        <taxon>Pecora</taxon>
        <taxon>Cervidae</taxon>
        <taxon>Odocoileinae</taxon>
        <taxon>Rangifer</taxon>
    </lineage>
</organism>